<reference evidence="1" key="1">
    <citation type="submission" date="2019-02" db="EMBL/GenBank/DDBJ databases">
        <authorList>
            <person name="Gruber-Vodicka R. H."/>
            <person name="Seah K. B. B."/>
        </authorList>
    </citation>
    <scope>NUCLEOTIDE SEQUENCE</scope>
    <source>
        <strain evidence="1">BECK_BY1</strain>
    </source>
</reference>
<organism evidence="1">
    <name type="scientific">Candidatus Kentrum sp. TUN</name>
    <dbReference type="NCBI Taxonomy" id="2126343"/>
    <lineage>
        <taxon>Bacteria</taxon>
        <taxon>Pseudomonadati</taxon>
        <taxon>Pseudomonadota</taxon>
        <taxon>Gammaproteobacteria</taxon>
        <taxon>Candidatus Kentrum</taxon>
    </lineage>
</organism>
<protein>
    <submittedName>
        <fullName evidence="1">Uncharacterized protein</fullName>
    </submittedName>
</protein>
<accession>A0A450ZL18</accession>
<dbReference type="AlphaFoldDB" id="A0A450ZL18"/>
<evidence type="ECO:0000313" key="1">
    <source>
        <dbReference type="EMBL" id="VFK54447.1"/>
    </source>
</evidence>
<proteinExistence type="predicted"/>
<dbReference type="SUPFAM" id="SSF52540">
    <property type="entry name" value="P-loop containing nucleoside triphosphate hydrolases"/>
    <property type="match status" value="1"/>
</dbReference>
<name>A0A450ZL18_9GAMM</name>
<dbReference type="EMBL" id="CAADFX010000023">
    <property type="protein sequence ID" value="VFK54447.1"/>
    <property type="molecule type" value="Genomic_DNA"/>
</dbReference>
<sequence>MVQTRHLNQTHSEYATSWKENRSGAWAGRGFHYQHLFTTLILVRQWAGLAPSGCVTPEGVEDCVVELSDRDIRIQIKSRKGGTFRESEVKAIFTKIGKKATPTKRQRTTQLVVGLEQPCSGFPYHGVEQLFEDKAEQVIVCSAPEEAIIALLTARLTVSEIIAEGLASDLYKLVADTSAENASRSFENRRRISVTEVERRIFERLEAEDPSAVDRALASGFLEPVDFVTSVSEPGFYQGVKAKPGHVASGLVLDRPTETKRIVGLLQDRRHVLITGPSGAGKSALMWLAASSLATELRWFQVNVKENIQDADAIVRFILARRPNQRSPIGLAFDEIGASNHGVWNALVRGLRGFPDVYLLGSVRKEDLNLIADQSDTAFSDIALDEKIAQSIWAQLKQRGQTGWSHWREPFEQSQGLMLEYVHLLTRGMRLAALIGEQVRQREEEERVDELAIIRVTATVCARGGEIEVKVLFALLELSPAQANRALKRLIDEHLVRESRPGVLGGLHMLRSRALVDASHDELVYQRADSLWQSIRATTNDSLPRVIQSVFSEVREADEESALGKLAAMLAGSNDIDSWIAILTGLGLGTLERHVASFIGILKRHGIQRAHWNLAAMFFDPSIDIDFFSILEPLKNLYDAIREFRALPKHDLRLVCAERLPEESQVPECTNLRQVNQLLSCLVPIAGSEPIPIKNLASDIVEDIRQDIRDVAALLSTTYLIGPDIAHDLVSRFGGEENLLARFHARTPWLNTPIIDENGQHGRTVRADLFFISEDYQPDPHGTVVEIYETLIALSPASQAAASDAIDPSGQPIAIGDFKPWSKNMPRESIPAKAQVAWNMAFCQIMLARAAADSLTEYTRRMTQLVHRTEAVFRSFSEKWIKGRVSASAEKLNDEIGDITGQANALAHTAPKIPASSMTEPATGAGETDTLGALLTGILGNLAPRMSKIADEPNGIKAIAAFAGDLAGQAREHARSPIWRTTSSPPLDELAALAQRLTYVSWILHEMAHDGAPNVIAGIVKAAKNGRIGKAIHSAARRCKSLADQRLQKRLRGVEQVLAEKGYAAKCWIRPVQESDSVYWLPVEIAVLVETVNSDTIRQYIEGALPIIRGQLKQDWQFRAAPVIDGKVIAGLALAPPSRILQTPALPDGSFTEKWQSHIDLPFETHEAFGQAVKACVEISAILNCRNLENLHLEEDGALSKAIDAFKRNRERIAADAERSGPDASYLAYLDEILGLIAIENEAAKAGQTVDEPLWLMFRNMWLPSDGVVL</sequence>
<gene>
    <name evidence="1" type="ORF">BECKTUN1418D_GA0071000_102312</name>
</gene>
<dbReference type="InterPro" id="IPR027417">
    <property type="entry name" value="P-loop_NTPase"/>
</dbReference>